<dbReference type="PROSITE" id="PS50017">
    <property type="entry name" value="DEATH_DOMAIN"/>
    <property type="match status" value="1"/>
</dbReference>
<keyword evidence="3" id="KW-1185">Reference proteome</keyword>
<dbReference type="SUPFAM" id="SSF47986">
    <property type="entry name" value="DEATH domain"/>
    <property type="match status" value="1"/>
</dbReference>
<sequence length="429" mass="48007">MSVADDIGQTAITEKIKQHLCDIPINIPKYNLESSPVPVKAPVTIVNDSDPINENLMRYLAVEMGEEWRRLAQILNVSRARMQAILRNIQISDGTEEDARYEMLMSWLKKMPKAVDKVSTLNGALMRCGRDDLTEEIQKRCLVLASILGQQYVRAGKQIIDQHEDVDNVKYCGILCYQCDLLPHQRDCDRIVECGSNEVCTVRAPIFGKRAELIPCSQCCNTSYCNLETCDNHITSNSKRCLSCKYALTPEDCNLSIQCNTDEQCAARFDPVSGGVGRRAASDYCGQCCDGSNCNRELCTGKTIPHSKLTMPPPLSFCRDNSSSACAAHVNECSQDYYKYYQCPYTCKTFTNAPVTTMTTSSSTAGCANQDPIPDCQCAYLDREANLCAESERVEDLKRFCCYYCNKKKGIFTCTDVTCLRLEKPEQAE</sequence>
<dbReference type="Pfam" id="PF00531">
    <property type="entry name" value="Death"/>
    <property type="match status" value="1"/>
</dbReference>
<dbReference type="Gene3D" id="1.10.533.10">
    <property type="entry name" value="Death Domain, Fas"/>
    <property type="match status" value="1"/>
</dbReference>
<feature type="domain" description="Death" evidence="1">
    <location>
        <begin position="53"/>
        <end position="141"/>
    </location>
</feature>
<name>A0A8S3PR23_MYTED</name>
<reference evidence="2" key="1">
    <citation type="submission" date="2021-03" db="EMBL/GenBank/DDBJ databases">
        <authorList>
            <person name="Bekaert M."/>
        </authorList>
    </citation>
    <scope>NUCLEOTIDE SEQUENCE</scope>
</reference>
<protein>
    <recommendedName>
        <fullName evidence="1">Death domain-containing protein</fullName>
    </recommendedName>
</protein>
<dbReference type="InterPro" id="IPR000488">
    <property type="entry name" value="Death_dom"/>
</dbReference>
<accession>A0A8S3PR23</accession>
<evidence type="ECO:0000259" key="1">
    <source>
        <dbReference type="PROSITE" id="PS50017"/>
    </source>
</evidence>
<dbReference type="OrthoDB" id="6118651at2759"/>
<dbReference type="Proteomes" id="UP000683360">
    <property type="component" value="Unassembled WGS sequence"/>
</dbReference>
<evidence type="ECO:0000313" key="2">
    <source>
        <dbReference type="EMBL" id="CAG2186402.1"/>
    </source>
</evidence>
<comment type="caution">
    <text evidence="2">The sequence shown here is derived from an EMBL/GenBank/DDBJ whole genome shotgun (WGS) entry which is preliminary data.</text>
</comment>
<gene>
    <name evidence="2" type="ORF">MEDL_1950</name>
</gene>
<organism evidence="2 3">
    <name type="scientific">Mytilus edulis</name>
    <name type="common">Blue mussel</name>
    <dbReference type="NCBI Taxonomy" id="6550"/>
    <lineage>
        <taxon>Eukaryota</taxon>
        <taxon>Metazoa</taxon>
        <taxon>Spiralia</taxon>
        <taxon>Lophotrochozoa</taxon>
        <taxon>Mollusca</taxon>
        <taxon>Bivalvia</taxon>
        <taxon>Autobranchia</taxon>
        <taxon>Pteriomorphia</taxon>
        <taxon>Mytilida</taxon>
        <taxon>Mytiloidea</taxon>
        <taxon>Mytilidae</taxon>
        <taxon>Mytilinae</taxon>
        <taxon>Mytilus</taxon>
    </lineage>
</organism>
<dbReference type="InterPro" id="IPR011029">
    <property type="entry name" value="DEATH-like_dom_sf"/>
</dbReference>
<evidence type="ECO:0000313" key="3">
    <source>
        <dbReference type="Proteomes" id="UP000683360"/>
    </source>
</evidence>
<proteinExistence type="predicted"/>
<dbReference type="AlphaFoldDB" id="A0A8S3PR23"/>
<dbReference type="EMBL" id="CAJPWZ010000131">
    <property type="protein sequence ID" value="CAG2186402.1"/>
    <property type="molecule type" value="Genomic_DNA"/>
</dbReference>
<dbReference type="GO" id="GO:0007165">
    <property type="term" value="P:signal transduction"/>
    <property type="evidence" value="ECO:0007669"/>
    <property type="project" value="InterPro"/>
</dbReference>